<dbReference type="Proteomes" id="UP001600888">
    <property type="component" value="Unassembled WGS sequence"/>
</dbReference>
<evidence type="ECO:0000313" key="2">
    <source>
        <dbReference type="Proteomes" id="UP001600888"/>
    </source>
</evidence>
<evidence type="ECO:0000313" key="1">
    <source>
        <dbReference type="EMBL" id="KAL2280706.1"/>
    </source>
</evidence>
<organism evidence="1 2">
    <name type="scientific">Diaporthe vaccinii</name>
    <dbReference type="NCBI Taxonomy" id="105482"/>
    <lineage>
        <taxon>Eukaryota</taxon>
        <taxon>Fungi</taxon>
        <taxon>Dikarya</taxon>
        <taxon>Ascomycota</taxon>
        <taxon>Pezizomycotina</taxon>
        <taxon>Sordariomycetes</taxon>
        <taxon>Sordariomycetidae</taxon>
        <taxon>Diaporthales</taxon>
        <taxon>Diaporthaceae</taxon>
        <taxon>Diaporthe</taxon>
        <taxon>Diaporthe eres species complex</taxon>
    </lineage>
</organism>
<sequence>MGMLSLVRYHAFSSIARGFIIDEKHRERGSHTVSGSIPTSPLDAVTCHSEVCLVVFGRHRSGQEEGIDSSDFRFFLIP</sequence>
<dbReference type="EMBL" id="JBAWTH010000064">
    <property type="protein sequence ID" value="KAL2280706.1"/>
    <property type="molecule type" value="Genomic_DNA"/>
</dbReference>
<accession>A0ABR4EEH3</accession>
<comment type="caution">
    <text evidence="1">The sequence shown here is derived from an EMBL/GenBank/DDBJ whole genome shotgun (WGS) entry which is preliminary data.</text>
</comment>
<proteinExistence type="predicted"/>
<name>A0ABR4EEH3_9PEZI</name>
<keyword evidence="2" id="KW-1185">Reference proteome</keyword>
<gene>
    <name evidence="1" type="ORF">FJTKL_12411</name>
</gene>
<protein>
    <submittedName>
        <fullName evidence="1">Uncharacterized protein</fullName>
    </submittedName>
</protein>
<reference evidence="1 2" key="1">
    <citation type="submission" date="2024-03" db="EMBL/GenBank/DDBJ databases">
        <title>A high-quality draft genome sequence of Diaporthe vaccinii, a causative agent of upright dieback and viscid rot disease in cranberry plants.</title>
        <authorList>
            <person name="Sarrasin M."/>
            <person name="Lang B.F."/>
            <person name="Burger G."/>
        </authorList>
    </citation>
    <scope>NUCLEOTIDE SEQUENCE [LARGE SCALE GENOMIC DNA]</scope>
    <source>
        <strain evidence="1 2">IS7</strain>
    </source>
</reference>